<dbReference type="Proteomes" id="UP000887575">
    <property type="component" value="Unassembled WGS sequence"/>
</dbReference>
<organism evidence="1 2">
    <name type="scientific">Mesorhabditis belari</name>
    <dbReference type="NCBI Taxonomy" id="2138241"/>
    <lineage>
        <taxon>Eukaryota</taxon>
        <taxon>Metazoa</taxon>
        <taxon>Ecdysozoa</taxon>
        <taxon>Nematoda</taxon>
        <taxon>Chromadorea</taxon>
        <taxon>Rhabditida</taxon>
        <taxon>Rhabditina</taxon>
        <taxon>Rhabditomorpha</taxon>
        <taxon>Rhabditoidea</taxon>
        <taxon>Rhabditidae</taxon>
        <taxon>Mesorhabditinae</taxon>
        <taxon>Mesorhabditis</taxon>
    </lineage>
</organism>
<reference evidence="2" key="1">
    <citation type="submission" date="2024-02" db="UniProtKB">
        <authorList>
            <consortium name="WormBaseParasite"/>
        </authorList>
    </citation>
    <scope>IDENTIFICATION</scope>
</reference>
<evidence type="ECO:0000313" key="2">
    <source>
        <dbReference type="WBParaSite" id="MBELARI_LOCUS1726"/>
    </source>
</evidence>
<sequence>MDIFVILSKFAKIVTFTDSPGKIAKTLNHHAFPQSSYCNAFKEPIEIIHFTHNKRKMRREMMRVFKKAKIPTNVANKALHHVLKSTTVNSKNNSSRSR</sequence>
<evidence type="ECO:0000313" key="1">
    <source>
        <dbReference type="Proteomes" id="UP000887575"/>
    </source>
</evidence>
<dbReference type="WBParaSite" id="MBELARI_LOCUS1726">
    <property type="protein sequence ID" value="MBELARI_LOCUS1726"/>
    <property type="gene ID" value="MBELARI_LOCUS1726"/>
</dbReference>
<proteinExistence type="predicted"/>
<name>A0AAF3ESZ2_9BILA</name>
<dbReference type="AlphaFoldDB" id="A0AAF3ESZ2"/>
<accession>A0AAF3ESZ2</accession>
<keyword evidence="1" id="KW-1185">Reference proteome</keyword>
<protein>
    <submittedName>
        <fullName evidence="2">Uncharacterized protein</fullName>
    </submittedName>
</protein>